<evidence type="ECO:0000313" key="3">
    <source>
        <dbReference type="EMBL" id="RDY31458.1"/>
    </source>
</evidence>
<accession>A0A255IHH5</accession>
<evidence type="ECO:0000313" key="4">
    <source>
        <dbReference type="Proteomes" id="UP000216411"/>
    </source>
</evidence>
<dbReference type="Proteomes" id="UP000216411">
    <property type="component" value="Unassembled WGS sequence"/>
</dbReference>
<gene>
    <name evidence="2" type="ORF">C8E03_107173</name>
    <name evidence="3" type="ORF">CG710_009455</name>
</gene>
<sequence length="79" mass="9188">MKIKSFKKKAIMLSLIFILTGTIIFIAGFGFLGFNNNRLKEYAYNDTWYQTIHVNSNNELWFGIEFGDDIHLFTIGKCD</sequence>
<reference evidence="3 4" key="1">
    <citation type="journal article" date="2017" name="Genome Announc.">
        <title>Draft Genome Sequence of a Sporulating and Motile Strain of Lachnotalea glycerini Isolated from Water in Quebec City, Canada.</title>
        <authorList>
            <person name="Maheux A.F."/>
            <person name="Boudreau D.K."/>
            <person name="Berube E."/>
            <person name="Boissinot M."/>
            <person name="Raymond F."/>
            <person name="Brodeur S."/>
            <person name="Corbeil J."/>
            <person name="Isabel S."/>
            <person name="Omar R.F."/>
            <person name="Bergeron M.G."/>
        </authorList>
    </citation>
    <scope>NUCLEOTIDE SEQUENCE [LARGE SCALE GENOMIC DNA]</scope>
    <source>
        <strain evidence="3 4">CCRI-19302</strain>
    </source>
</reference>
<keyword evidence="1" id="KW-0472">Membrane</keyword>
<dbReference type="Proteomes" id="UP000247523">
    <property type="component" value="Unassembled WGS sequence"/>
</dbReference>
<protein>
    <submittedName>
        <fullName evidence="3">Uncharacterized protein</fullName>
    </submittedName>
</protein>
<dbReference type="OrthoDB" id="2065791at2"/>
<comment type="caution">
    <text evidence="3">The sequence shown here is derived from an EMBL/GenBank/DDBJ whole genome shotgun (WGS) entry which is preliminary data.</text>
</comment>
<dbReference type="RefSeq" id="WP_094377493.1">
    <property type="nucleotide sequence ID" value="NZ_NOKA02000015.1"/>
</dbReference>
<reference evidence="2 5" key="2">
    <citation type="submission" date="2018-05" db="EMBL/GenBank/DDBJ databases">
        <title>Genomic Encyclopedia of Type Strains, Phase IV (KMG-IV): sequencing the most valuable type-strain genomes for metagenomic binning, comparative biology and taxonomic classification.</title>
        <authorList>
            <person name="Goeker M."/>
        </authorList>
    </citation>
    <scope>NUCLEOTIDE SEQUENCE [LARGE SCALE GENOMIC DNA]</scope>
    <source>
        <strain evidence="2 5">DSM 28816</strain>
    </source>
</reference>
<proteinExistence type="predicted"/>
<evidence type="ECO:0000256" key="1">
    <source>
        <dbReference type="SAM" id="Phobius"/>
    </source>
</evidence>
<evidence type="ECO:0000313" key="5">
    <source>
        <dbReference type="Proteomes" id="UP000247523"/>
    </source>
</evidence>
<dbReference type="EMBL" id="QICS01000007">
    <property type="protein sequence ID" value="PXV89196.1"/>
    <property type="molecule type" value="Genomic_DNA"/>
</dbReference>
<keyword evidence="4" id="KW-1185">Reference proteome</keyword>
<reference evidence="3" key="3">
    <citation type="submission" date="2018-07" db="EMBL/GenBank/DDBJ databases">
        <authorList>
            <person name="Quirk P.G."/>
            <person name="Krulwich T.A."/>
        </authorList>
    </citation>
    <scope>NUCLEOTIDE SEQUENCE</scope>
    <source>
        <strain evidence="3">CCRI-19302</strain>
    </source>
</reference>
<dbReference type="AlphaFoldDB" id="A0A255IHH5"/>
<dbReference type="EMBL" id="NOKA02000015">
    <property type="protein sequence ID" value="RDY31458.1"/>
    <property type="molecule type" value="Genomic_DNA"/>
</dbReference>
<feature type="transmembrane region" description="Helical" evidence="1">
    <location>
        <begin position="12"/>
        <end position="34"/>
    </location>
</feature>
<keyword evidence="1" id="KW-0812">Transmembrane</keyword>
<name>A0A255IHH5_9FIRM</name>
<keyword evidence="1" id="KW-1133">Transmembrane helix</keyword>
<evidence type="ECO:0000313" key="2">
    <source>
        <dbReference type="EMBL" id="PXV89196.1"/>
    </source>
</evidence>
<organism evidence="3 4">
    <name type="scientific">Lachnotalea glycerini</name>
    <dbReference type="NCBI Taxonomy" id="1763509"/>
    <lineage>
        <taxon>Bacteria</taxon>
        <taxon>Bacillati</taxon>
        <taxon>Bacillota</taxon>
        <taxon>Clostridia</taxon>
        <taxon>Lachnospirales</taxon>
        <taxon>Lachnospiraceae</taxon>
        <taxon>Lachnotalea</taxon>
    </lineage>
</organism>